<evidence type="ECO:0000256" key="1">
    <source>
        <dbReference type="SAM" id="MobiDB-lite"/>
    </source>
</evidence>
<dbReference type="EMBL" id="JADNYJ010000041">
    <property type="protein sequence ID" value="KAF8901510.1"/>
    <property type="molecule type" value="Genomic_DNA"/>
</dbReference>
<dbReference type="AlphaFoldDB" id="A0A9P5TNT1"/>
<comment type="caution">
    <text evidence="2">The sequence shown here is derived from an EMBL/GenBank/DDBJ whole genome shotgun (WGS) entry which is preliminary data.</text>
</comment>
<name>A0A9P5TNT1_GYMJU</name>
<evidence type="ECO:0000313" key="3">
    <source>
        <dbReference type="Proteomes" id="UP000724874"/>
    </source>
</evidence>
<keyword evidence="3" id="KW-1185">Reference proteome</keyword>
<accession>A0A9P5TNT1</accession>
<organism evidence="2 3">
    <name type="scientific">Gymnopilus junonius</name>
    <name type="common">Spectacular rustgill mushroom</name>
    <name type="synonym">Gymnopilus spectabilis subsp. junonius</name>
    <dbReference type="NCBI Taxonomy" id="109634"/>
    <lineage>
        <taxon>Eukaryota</taxon>
        <taxon>Fungi</taxon>
        <taxon>Dikarya</taxon>
        <taxon>Basidiomycota</taxon>
        <taxon>Agaricomycotina</taxon>
        <taxon>Agaricomycetes</taxon>
        <taxon>Agaricomycetidae</taxon>
        <taxon>Agaricales</taxon>
        <taxon>Agaricineae</taxon>
        <taxon>Hymenogastraceae</taxon>
        <taxon>Gymnopilus</taxon>
    </lineage>
</organism>
<gene>
    <name evidence="2" type="ORF">CPB84DRAFT_961021</name>
</gene>
<evidence type="ECO:0000313" key="2">
    <source>
        <dbReference type="EMBL" id="KAF8901510.1"/>
    </source>
</evidence>
<feature type="region of interest" description="Disordered" evidence="1">
    <location>
        <begin position="59"/>
        <end position="96"/>
    </location>
</feature>
<sequence>MGRWMRFLRGILRGARLRREGRRQVLVFVIFRQVFWESKGWGRNVREVLRNYAKVSQRHMISSKPPPGTLQHGCHPNSDRPSTQTKTNPHNPTLQPPSIMPLQGQCVCLMILSMPHEQNLLTWRFGVHRRGHGRSCFSSLPEHSAQVPDGMNQRCQTRWMNVCGGEIPWVGFRARKRTRGQG</sequence>
<reference evidence="2" key="1">
    <citation type="submission" date="2020-11" db="EMBL/GenBank/DDBJ databases">
        <authorList>
            <consortium name="DOE Joint Genome Institute"/>
            <person name="Ahrendt S."/>
            <person name="Riley R."/>
            <person name="Andreopoulos W."/>
            <person name="LaButti K."/>
            <person name="Pangilinan J."/>
            <person name="Ruiz-duenas F.J."/>
            <person name="Barrasa J.M."/>
            <person name="Sanchez-Garcia M."/>
            <person name="Camarero S."/>
            <person name="Miyauchi S."/>
            <person name="Serrano A."/>
            <person name="Linde D."/>
            <person name="Babiker R."/>
            <person name="Drula E."/>
            <person name="Ayuso-Fernandez I."/>
            <person name="Pacheco R."/>
            <person name="Padilla G."/>
            <person name="Ferreira P."/>
            <person name="Barriuso J."/>
            <person name="Kellner H."/>
            <person name="Castanera R."/>
            <person name="Alfaro M."/>
            <person name="Ramirez L."/>
            <person name="Pisabarro A.G."/>
            <person name="Kuo A."/>
            <person name="Tritt A."/>
            <person name="Lipzen A."/>
            <person name="He G."/>
            <person name="Yan M."/>
            <person name="Ng V."/>
            <person name="Cullen D."/>
            <person name="Martin F."/>
            <person name="Rosso M.-N."/>
            <person name="Henrissat B."/>
            <person name="Hibbett D."/>
            <person name="Martinez A.T."/>
            <person name="Grigoriev I.V."/>
        </authorList>
    </citation>
    <scope>NUCLEOTIDE SEQUENCE</scope>
    <source>
        <strain evidence="2">AH 44721</strain>
    </source>
</reference>
<feature type="compositionally biased region" description="Polar residues" evidence="1">
    <location>
        <begin position="79"/>
        <end position="93"/>
    </location>
</feature>
<dbReference type="Proteomes" id="UP000724874">
    <property type="component" value="Unassembled WGS sequence"/>
</dbReference>
<proteinExistence type="predicted"/>
<protein>
    <submittedName>
        <fullName evidence="2">Uncharacterized protein</fullName>
    </submittedName>
</protein>